<sequence length="284" mass="30940">MSLNEVADERTVEVGGLRVRYLVAGDGSPVVLLHGGGVDSATLSWRRTIPALAERFTVYAPDWPGYGDSEFPEAEPSVAWYAEFLEAFLDRLELQEASLVGISMGGGVALSVALDRPERVTRLVLVDSLGLGGAVPGGYLGYLFTRLPYVSEVTWALLRRSRRLWALSLRGIVGDPEAVTPDLVDDVVRAGSRPDAGRTFRAFQRAEVGPAGLRTNVVDRLPELRVPTLLVHGEADPLVPVEWAVRAGVLVPDAEVRILPNCGHWPPRERPERFVGLVEAYLAE</sequence>
<accession>A0ABD5PDZ8</accession>
<organism evidence="2 3">
    <name type="scientific">Halobium salinum</name>
    <dbReference type="NCBI Taxonomy" id="1364940"/>
    <lineage>
        <taxon>Archaea</taxon>
        <taxon>Methanobacteriati</taxon>
        <taxon>Methanobacteriota</taxon>
        <taxon>Stenosarchaea group</taxon>
        <taxon>Halobacteria</taxon>
        <taxon>Halobacteriales</taxon>
        <taxon>Haloferacaceae</taxon>
        <taxon>Halobium</taxon>
    </lineage>
</organism>
<dbReference type="Gene3D" id="3.40.50.1820">
    <property type="entry name" value="alpha/beta hydrolase"/>
    <property type="match status" value="1"/>
</dbReference>
<dbReference type="InterPro" id="IPR029058">
    <property type="entry name" value="AB_hydrolase_fold"/>
</dbReference>
<dbReference type="PANTHER" id="PTHR46438">
    <property type="entry name" value="ALPHA/BETA-HYDROLASES SUPERFAMILY PROTEIN"/>
    <property type="match status" value="1"/>
</dbReference>
<evidence type="ECO:0000259" key="1">
    <source>
        <dbReference type="Pfam" id="PF00561"/>
    </source>
</evidence>
<keyword evidence="3" id="KW-1185">Reference proteome</keyword>
<name>A0ABD5PDZ8_9EURY</name>
<dbReference type="Pfam" id="PF00561">
    <property type="entry name" value="Abhydrolase_1"/>
    <property type="match status" value="1"/>
</dbReference>
<dbReference type="PANTHER" id="PTHR46438:SF11">
    <property type="entry name" value="LIPASE-RELATED"/>
    <property type="match status" value="1"/>
</dbReference>
<dbReference type="GO" id="GO:0016787">
    <property type="term" value="F:hydrolase activity"/>
    <property type="evidence" value="ECO:0007669"/>
    <property type="project" value="UniProtKB-KW"/>
</dbReference>
<dbReference type="Proteomes" id="UP001595921">
    <property type="component" value="Unassembled WGS sequence"/>
</dbReference>
<feature type="domain" description="AB hydrolase-1" evidence="1">
    <location>
        <begin position="29"/>
        <end position="266"/>
    </location>
</feature>
<proteinExistence type="predicted"/>
<gene>
    <name evidence="2" type="ORF">ACFO0N_13390</name>
</gene>
<protein>
    <submittedName>
        <fullName evidence="2">Alpha/beta fold hydrolase</fullName>
    </submittedName>
</protein>
<reference evidence="2 3" key="1">
    <citation type="journal article" date="2019" name="Int. J. Syst. Evol. Microbiol.">
        <title>The Global Catalogue of Microorganisms (GCM) 10K type strain sequencing project: providing services to taxonomists for standard genome sequencing and annotation.</title>
        <authorList>
            <consortium name="The Broad Institute Genomics Platform"/>
            <consortium name="The Broad Institute Genome Sequencing Center for Infectious Disease"/>
            <person name="Wu L."/>
            <person name="Ma J."/>
        </authorList>
    </citation>
    <scope>NUCLEOTIDE SEQUENCE [LARGE SCALE GENOMIC DNA]</scope>
    <source>
        <strain evidence="2 3">CGMCC 1.12553</strain>
    </source>
</reference>
<dbReference type="PRINTS" id="PR00111">
    <property type="entry name" value="ABHYDROLASE"/>
</dbReference>
<dbReference type="InterPro" id="IPR000073">
    <property type="entry name" value="AB_hydrolase_1"/>
</dbReference>
<dbReference type="RefSeq" id="WP_267619881.1">
    <property type="nucleotide sequence ID" value="NZ_JAODIW010000004.1"/>
</dbReference>
<keyword evidence="2" id="KW-0378">Hydrolase</keyword>
<dbReference type="InterPro" id="IPR000639">
    <property type="entry name" value="Epox_hydrolase-like"/>
</dbReference>
<dbReference type="EMBL" id="JBHSDS010000007">
    <property type="protein sequence ID" value="MFC4358938.1"/>
    <property type="molecule type" value="Genomic_DNA"/>
</dbReference>
<dbReference type="AlphaFoldDB" id="A0ABD5PDZ8"/>
<evidence type="ECO:0000313" key="3">
    <source>
        <dbReference type="Proteomes" id="UP001595921"/>
    </source>
</evidence>
<dbReference type="SUPFAM" id="SSF53474">
    <property type="entry name" value="alpha/beta-Hydrolases"/>
    <property type="match status" value="1"/>
</dbReference>
<dbReference type="PRINTS" id="PR00412">
    <property type="entry name" value="EPOXHYDRLASE"/>
</dbReference>
<comment type="caution">
    <text evidence="2">The sequence shown here is derived from an EMBL/GenBank/DDBJ whole genome shotgun (WGS) entry which is preliminary data.</text>
</comment>
<evidence type="ECO:0000313" key="2">
    <source>
        <dbReference type="EMBL" id="MFC4358938.1"/>
    </source>
</evidence>